<dbReference type="GO" id="GO:0008270">
    <property type="term" value="F:zinc ion binding"/>
    <property type="evidence" value="ECO:0007669"/>
    <property type="project" value="UniProtKB-KW"/>
</dbReference>
<name>A0A0C2C545_9BILA</name>
<organism evidence="7 8">
    <name type="scientific">Ancylostoma duodenale</name>
    <dbReference type="NCBI Taxonomy" id="51022"/>
    <lineage>
        <taxon>Eukaryota</taxon>
        <taxon>Metazoa</taxon>
        <taxon>Ecdysozoa</taxon>
        <taxon>Nematoda</taxon>
        <taxon>Chromadorea</taxon>
        <taxon>Rhabditida</taxon>
        <taxon>Rhabditina</taxon>
        <taxon>Rhabditomorpha</taxon>
        <taxon>Strongyloidea</taxon>
        <taxon>Ancylostomatidae</taxon>
        <taxon>Ancylostomatinae</taxon>
        <taxon>Ancylostoma</taxon>
    </lineage>
</organism>
<evidence type="ECO:0000256" key="4">
    <source>
        <dbReference type="PROSITE-ProRule" id="PRU00723"/>
    </source>
</evidence>
<accession>A0A0C2C545</accession>
<evidence type="ECO:0000256" key="2">
    <source>
        <dbReference type="ARBA" id="ARBA00022771"/>
    </source>
</evidence>
<evidence type="ECO:0000259" key="6">
    <source>
        <dbReference type="PROSITE" id="PS50103"/>
    </source>
</evidence>
<evidence type="ECO:0000313" key="7">
    <source>
        <dbReference type="EMBL" id="KIH44802.1"/>
    </source>
</evidence>
<dbReference type="AlphaFoldDB" id="A0A0C2C545"/>
<feature type="domain" description="C3H1-type" evidence="6">
    <location>
        <begin position="14"/>
        <end position="41"/>
    </location>
</feature>
<keyword evidence="2 4" id="KW-0863">Zinc-finger</keyword>
<feature type="region of interest" description="Disordered" evidence="5">
    <location>
        <begin position="91"/>
        <end position="139"/>
    </location>
</feature>
<keyword evidence="1 4" id="KW-0479">Metal-binding</keyword>
<dbReference type="PROSITE" id="PS50103">
    <property type="entry name" value="ZF_C3H1"/>
    <property type="match status" value="1"/>
</dbReference>
<dbReference type="EMBL" id="KN775471">
    <property type="protein sequence ID" value="KIH44802.1"/>
    <property type="molecule type" value="Genomic_DNA"/>
</dbReference>
<dbReference type="OrthoDB" id="10072532at2759"/>
<dbReference type="Proteomes" id="UP000054047">
    <property type="component" value="Unassembled WGS sequence"/>
</dbReference>
<keyword evidence="3 4" id="KW-0862">Zinc</keyword>
<sequence>SRLSRPVAPREKPGKLREDCPYEVNGSCSWGPDCKYSHRSKQGGSRLFGRCRAAEGECKLQQMFFTDRWMHSKILAETSWERGLREAREAMRRASKKREEPEFETKRLNAAPTGERIRNARDSDSDDGSVSHSPRQLTA</sequence>
<reference evidence="7 8" key="1">
    <citation type="submission" date="2013-12" db="EMBL/GenBank/DDBJ databases">
        <title>Draft genome of the parsitic nematode Ancylostoma duodenale.</title>
        <authorList>
            <person name="Mitreva M."/>
        </authorList>
    </citation>
    <scope>NUCLEOTIDE SEQUENCE [LARGE SCALE GENOMIC DNA]</scope>
    <source>
        <strain evidence="7 8">Zhejiang</strain>
    </source>
</reference>
<evidence type="ECO:0000256" key="5">
    <source>
        <dbReference type="SAM" id="MobiDB-lite"/>
    </source>
</evidence>
<evidence type="ECO:0000313" key="8">
    <source>
        <dbReference type="Proteomes" id="UP000054047"/>
    </source>
</evidence>
<feature type="compositionally biased region" description="Basic and acidic residues" evidence="5">
    <location>
        <begin position="91"/>
        <end position="107"/>
    </location>
</feature>
<proteinExistence type="predicted"/>
<protein>
    <recommendedName>
        <fullName evidence="6">C3H1-type domain-containing protein</fullName>
    </recommendedName>
</protein>
<feature type="zinc finger region" description="C3H1-type" evidence="4">
    <location>
        <begin position="14"/>
        <end position="41"/>
    </location>
</feature>
<gene>
    <name evidence="7" type="ORF">ANCDUO_25170</name>
</gene>
<feature type="non-terminal residue" evidence="7">
    <location>
        <position position="1"/>
    </location>
</feature>
<evidence type="ECO:0000256" key="3">
    <source>
        <dbReference type="ARBA" id="ARBA00022833"/>
    </source>
</evidence>
<evidence type="ECO:0000256" key="1">
    <source>
        <dbReference type="ARBA" id="ARBA00022723"/>
    </source>
</evidence>
<dbReference type="InterPro" id="IPR000571">
    <property type="entry name" value="Znf_CCCH"/>
</dbReference>
<dbReference type="InterPro" id="IPR036855">
    <property type="entry name" value="Znf_CCCH_sf"/>
</dbReference>
<dbReference type="SUPFAM" id="SSF90229">
    <property type="entry name" value="CCCH zinc finger"/>
    <property type="match status" value="1"/>
</dbReference>
<keyword evidence="8" id="KW-1185">Reference proteome</keyword>